<evidence type="ECO:0000256" key="4">
    <source>
        <dbReference type="ARBA" id="ARBA00022692"/>
    </source>
</evidence>
<reference evidence="10" key="1">
    <citation type="submission" date="2017-02" db="EMBL/GenBank/DDBJ databases">
        <authorList>
            <person name="Varghese N."/>
            <person name="Submissions S."/>
        </authorList>
    </citation>
    <scope>NUCLEOTIDE SEQUENCE [LARGE SCALE GENOMIC DNA]</scope>
    <source>
        <strain evidence="10">USBA 833</strain>
    </source>
</reference>
<feature type="transmembrane region" description="Helical" evidence="7">
    <location>
        <begin position="391"/>
        <end position="411"/>
    </location>
</feature>
<dbReference type="GO" id="GO:0005886">
    <property type="term" value="C:plasma membrane"/>
    <property type="evidence" value="ECO:0007669"/>
    <property type="project" value="UniProtKB-SubCell"/>
</dbReference>
<dbReference type="PROSITE" id="PS50850">
    <property type="entry name" value="MFS"/>
    <property type="match status" value="1"/>
</dbReference>
<keyword evidence="3" id="KW-1003">Cell membrane</keyword>
<feature type="transmembrane region" description="Helical" evidence="7">
    <location>
        <begin position="299"/>
        <end position="318"/>
    </location>
</feature>
<dbReference type="RefSeq" id="WP_078695327.1">
    <property type="nucleotide sequence ID" value="NZ_FUYH01000002.1"/>
</dbReference>
<dbReference type="InterPro" id="IPR011701">
    <property type="entry name" value="MFS"/>
</dbReference>
<evidence type="ECO:0000313" key="10">
    <source>
        <dbReference type="Proteomes" id="UP000190105"/>
    </source>
</evidence>
<dbReference type="STRING" id="1147123.SAMN05443428_10219"/>
<protein>
    <submittedName>
        <fullName evidence="9">MFS transporter, DHA3 family, macrolide efflux protein</fullName>
    </submittedName>
</protein>
<proteinExistence type="predicted"/>
<dbReference type="PANTHER" id="PTHR23513:SF6">
    <property type="entry name" value="MAJOR FACILITATOR SUPERFAMILY ASSOCIATED DOMAIN-CONTAINING PROTEIN"/>
    <property type="match status" value="1"/>
</dbReference>
<feature type="transmembrane region" description="Helical" evidence="7">
    <location>
        <begin position="361"/>
        <end position="379"/>
    </location>
</feature>
<evidence type="ECO:0000256" key="7">
    <source>
        <dbReference type="SAM" id="Phobius"/>
    </source>
</evidence>
<evidence type="ECO:0000256" key="3">
    <source>
        <dbReference type="ARBA" id="ARBA00022475"/>
    </source>
</evidence>
<evidence type="ECO:0000313" key="9">
    <source>
        <dbReference type="EMBL" id="SKA77399.1"/>
    </source>
</evidence>
<gene>
    <name evidence="9" type="ORF">SAMN05443428_10219</name>
</gene>
<dbReference type="InterPro" id="IPR036259">
    <property type="entry name" value="MFS_trans_sf"/>
</dbReference>
<feature type="transmembrane region" description="Helical" evidence="7">
    <location>
        <begin position="324"/>
        <end position="349"/>
    </location>
</feature>
<evidence type="ECO:0000256" key="2">
    <source>
        <dbReference type="ARBA" id="ARBA00022448"/>
    </source>
</evidence>
<keyword evidence="10" id="KW-1185">Reference proteome</keyword>
<accession>A0A1T4WJP8</accession>
<dbReference type="AlphaFoldDB" id="A0A1T4WJP8"/>
<evidence type="ECO:0000259" key="8">
    <source>
        <dbReference type="PROSITE" id="PS50850"/>
    </source>
</evidence>
<dbReference type="OrthoDB" id="9775268at2"/>
<feature type="domain" description="Major facilitator superfamily (MFS) profile" evidence="8">
    <location>
        <begin position="21"/>
        <end position="418"/>
    </location>
</feature>
<feature type="transmembrane region" description="Helical" evidence="7">
    <location>
        <begin position="268"/>
        <end position="287"/>
    </location>
</feature>
<feature type="transmembrane region" description="Helical" evidence="7">
    <location>
        <begin position="55"/>
        <end position="75"/>
    </location>
</feature>
<dbReference type="InterPro" id="IPR020846">
    <property type="entry name" value="MFS_dom"/>
</dbReference>
<dbReference type="SUPFAM" id="SSF103473">
    <property type="entry name" value="MFS general substrate transporter"/>
    <property type="match status" value="1"/>
</dbReference>
<evidence type="ECO:0000256" key="1">
    <source>
        <dbReference type="ARBA" id="ARBA00004651"/>
    </source>
</evidence>
<dbReference type="Gene3D" id="1.20.1250.20">
    <property type="entry name" value="MFS general substrate transporter like domains"/>
    <property type="match status" value="1"/>
</dbReference>
<evidence type="ECO:0000256" key="5">
    <source>
        <dbReference type="ARBA" id="ARBA00022989"/>
    </source>
</evidence>
<evidence type="ECO:0000256" key="6">
    <source>
        <dbReference type="ARBA" id="ARBA00023136"/>
    </source>
</evidence>
<sequence length="420" mass="45802">MENAELVRNSVGIKDLIKYKSFMIKLIAYSISRFGDSIDAIAYAWMVYELTGSKLLMGTLFAVNAVPNIVLSPFAGAFADRHSKKKIIITGNFLRGIVVSATAILFYYNLLRPWHLFVFTALNSTFESFINPANSVLNASLVPKELYLTANSFSSSANTFSELIGLALAGAIISIFKISGAILIDGMTFFIACILLSFMKYTENIEKMKYSNIKSYYNDLLEGLNFVKKSSFIFIIILMAAAVNFFVTPINVLEAAFVKDVLRGDAKLMSYLGVGLMTGAIIGGVVVGQIGSKFNKKKLVINGLIFFGINYCLLSLPGNLINGAVSSVIVAAILYFMMGFVLPMINAPINSYVMLNTPKELLGRVSSVMGMFCMCMTPLGSAAAGAVSERVSISVMFFISGIMIILLSIFVSMNKNFKNS</sequence>
<feature type="transmembrane region" description="Helical" evidence="7">
    <location>
        <begin position="166"/>
        <end position="199"/>
    </location>
</feature>
<dbReference type="CDD" id="cd06173">
    <property type="entry name" value="MFS_MefA_like"/>
    <property type="match status" value="1"/>
</dbReference>
<organism evidence="9 10">
    <name type="scientific">Caloramator quimbayensis</name>
    <dbReference type="NCBI Taxonomy" id="1147123"/>
    <lineage>
        <taxon>Bacteria</taxon>
        <taxon>Bacillati</taxon>
        <taxon>Bacillota</taxon>
        <taxon>Clostridia</taxon>
        <taxon>Eubacteriales</taxon>
        <taxon>Clostridiaceae</taxon>
        <taxon>Caloramator</taxon>
    </lineage>
</organism>
<keyword evidence="6 7" id="KW-0472">Membrane</keyword>
<feature type="transmembrane region" description="Helical" evidence="7">
    <location>
        <begin position="231"/>
        <end position="248"/>
    </location>
</feature>
<feature type="transmembrane region" description="Helical" evidence="7">
    <location>
        <begin position="87"/>
        <end position="108"/>
    </location>
</feature>
<dbReference type="Proteomes" id="UP000190105">
    <property type="component" value="Unassembled WGS sequence"/>
</dbReference>
<dbReference type="GO" id="GO:0022857">
    <property type="term" value="F:transmembrane transporter activity"/>
    <property type="evidence" value="ECO:0007669"/>
    <property type="project" value="InterPro"/>
</dbReference>
<keyword evidence="5 7" id="KW-1133">Transmembrane helix</keyword>
<keyword evidence="4 7" id="KW-0812">Transmembrane</keyword>
<name>A0A1T4WJP8_9CLOT</name>
<dbReference type="Pfam" id="PF07690">
    <property type="entry name" value="MFS_1"/>
    <property type="match status" value="1"/>
</dbReference>
<dbReference type="PANTHER" id="PTHR23513">
    <property type="entry name" value="INTEGRAL MEMBRANE EFFLUX PROTEIN-RELATED"/>
    <property type="match status" value="1"/>
</dbReference>
<comment type="subcellular location">
    <subcellularLocation>
        <location evidence="1">Cell membrane</location>
        <topology evidence="1">Multi-pass membrane protein</topology>
    </subcellularLocation>
</comment>
<dbReference type="EMBL" id="FUYH01000002">
    <property type="protein sequence ID" value="SKA77399.1"/>
    <property type="molecule type" value="Genomic_DNA"/>
</dbReference>
<keyword evidence="2" id="KW-0813">Transport</keyword>